<evidence type="ECO:0000313" key="2">
    <source>
        <dbReference type="EMBL" id="HEW46695.1"/>
    </source>
</evidence>
<feature type="domain" description="Methyltransferase type 11" evidence="1">
    <location>
        <begin position="40"/>
        <end position="118"/>
    </location>
</feature>
<proteinExistence type="predicted"/>
<evidence type="ECO:0000259" key="1">
    <source>
        <dbReference type="Pfam" id="PF08241"/>
    </source>
</evidence>
<keyword evidence="2" id="KW-0489">Methyltransferase</keyword>
<accession>A0A7C2VGS9</accession>
<comment type="caution">
    <text evidence="2">The sequence shown here is derived from an EMBL/GenBank/DDBJ whole genome shotgun (WGS) entry which is preliminary data.</text>
</comment>
<dbReference type="Gene3D" id="3.40.50.150">
    <property type="entry name" value="Vaccinia Virus protein VP39"/>
    <property type="match status" value="1"/>
</dbReference>
<dbReference type="InterPro" id="IPR029063">
    <property type="entry name" value="SAM-dependent_MTases_sf"/>
</dbReference>
<dbReference type="PANTHER" id="PTHR43591">
    <property type="entry name" value="METHYLTRANSFERASE"/>
    <property type="match status" value="1"/>
</dbReference>
<reference evidence="2" key="1">
    <citation type="journal article" date="2020" name="mSystems">
        <title>Genome- and Community-Level Interaction Insights into Carbon Utilization and Element Cycling Functions of Hydrothermarchaeota in Hydrothermal Sediment.</title>
        <authorList>
            <person name="Zhou Z."/>
            <person name="Liu Y."/>
            <person name="Xu W."/>
            <person name="Pan J."/>
            <person name="Luo Z.H."/>
            <person name="Li M."/>
        </authorList>
    </citation>
    <scope>NUCLEOTIDE SEQUENCE [LARGE SCALE GENOMIC DNA]</scope>
    <source>
        <strain evidence="2">SpSt-132</strain>
    </source>
</reference>
<keyword evidence="2" id="KW-0808">Transferase</keyword>
<dbReference type="EMBL" id="DSFP01000072">
    <property type="protein sequence ID" value="HEW46695.1"/>
    <property type="molecule type" value="Genomic_DNA"/>
</dbReference>
<gene>
    <name evidence="2" type="ORF">ENO47_08575</name>
</gene>
<dbReference type="SUPFAM" id="SSF53335">
    <property type="entry name" value="S-adenosyl-L-methionine-dependent methyltransferases"/>
    <property type="match status" value="1"/>
</dbReference>
<dbReference type="InterPro" id="IPR013216">
    <property type="entry name" value="Methyltransf_11"/>
</dbReference>
<dbReference type="GO" id="GO:0032259">
    <property type="term" value="P:methylation"/>
    <property type="evidence" value="ECO:0007669"/>
    <property type="project" value="UniProtKB-KW"/>
</dbReference>
<dbReference type="GO" id="GO:0008757">
    <property type="term" value="F:S-adenosylmethionine-dependent methyltransferase activity"/>
    <property type="evidence" value="ECO:0007669"/>
    <property type="project" value="InterPro"/>
</dbReference>
<name>A0A7C2VGS9_9AQUI</name>
<sequence>MKVLSLKFSRACNSYEDWALPQRYSAERLKRIEDIKGSVLDVGCGTGLMSQGLQEVMGVDIAMGMARVYKERFGKVVLGDAHNLPFKDKSFDCVVSNFALHWTDLNKSLPEALRVCKRLFLCALPVEGSLPQTGFPFPKVEEIRHILESTATIKSFFVEDLLIPFQGWDLVRFFHYTGSSYNPLFKGGIISKRRLESMIKTIDKPLFRVLFFSCEVKG</sequence>
<protein>
    <submittedName>
        <fullName evidence="2">Methyltransferase domain-containing protein</fullName>
    </submittedName>
</protein>
<dbReference type="AlphaFoldDB" id="A0A7C2VGS9"/>
<dbReference type="Pfam" id="PF08241">
    <property type="entry name" value="Methyltransf_11"/>
    <property type="match status" value="1"/>
</dbReference>
<organism evidence="2">
    <name type="scientific">Hydrogenobacter sp</name>
    <dbReference type="NCBI Taxonomy" id="2152829"/>
    <lineage>
        <taxon>Bacteria</taxon>
        <taxon>Pseudomonadati</taxon>
        <taxon>Aquificota</taxon>
        <taxon>Aquificia</taxon>
        <taxon>Aquificales</taxon>
        <taxon>Aquificaceae</taxon>
        <taxon>Hydrogenobacter</taxon>
    </lineage>
</organism>
<dbReference type="CDD" id="cd02440">
    <property type="entry name" value="AdoMet_MTases"/>
    <property type="match status" value="1"/>
</dbReference>